<dbReference type="RefSeq" id="WP_229408344.1">
    <property type="nucleotide sequence ID" value="NZ_FOLD01000001.1"/>
</dbReference>
<protein>
    <recommendedName>
        <fullName evidence="3">DUF697 domain-containing protein</fullName>
    </recommendedName>
</protein>
<dbReference type="Proteomes" id="UP000198639">
    <property type="component" value="Unassembled WGS sequence"/>
</dbReference>
<evidence type="ECO:0000313" key="2">
    <source>
        <dbReference type="Proteomes" id="UP000198639"/>
    </source>
</evidence>
<proteinExistence type="predicted"/>
<dbReference type="STRING" id="1164594.SAMN05216204_101188"/>
<sequence>MLFKRKRKDVIPTGPALEPVSGAGIDLARERCREMVRKRALVSAGVAAIPLPGVDILSDLTTFTVLVEEVNKEFGLSQQQIERLHPRLRVLAYQAAASVGGMLVGKLVTRTLVMELFKRAGVKIAAKTVAKVVPIAGQVASAAIGFALFRRMGYQHVEACAKVARELASLRVIDAGVGVGVGSPVPPM</sequence>
<accession>A0A1I1DHD8</accession>
<dbReference type="EMBL" id="FOLD01000001">
    <property type="protein sequence ID" value="SFB73836.1"/>
    <property type="molecule type" value="Genomic_DNA"/>
</dbReference>
<reference evidence="2" key="1">
    <citation type="submission" date="2016-10" db="EMBL/GenBank/DDBJ databases">
        <authorList>
            <person name="Varghese N."/>
            <person name="Submissions S."/>
        </authorList>
    </citation>
    <scope>NUCLEOTIDE SEQUENCE [LARGE SCALE GENOMIC DNA]</scope>
    <source>
        <strain evidence="2">CGMCC 1.12041</strain>
    </source>
</reference>
<organism evidence="1 2">
    <name type="scientific">Massilia yuzhufengensis</name>
    <dbReference type="NCBI Taxonomy" id="1164594"/>
    <lineage>
        <taxon>Bacteria</taxon>
        <taxon>Pseudomonadati</taxon>
        <taxon>Pseudomonadota</taxon>
        <taxon>Betaproteobacteria</taxon>
        <taxon>Burkholderiales</taxon>
        <taxon>Oxalobacteraceae</taxon>
        <taxon>Telluria group</taxon>
        <taxon>Massilia</taxon>
    </lineage>
</organism>
<dbReference type="AlphaFoldDB" id="A0A1I1DHD8"/>
<gene>
    <name evidence="1" type="ORF">SAMN05216204_101188</name>
</gene>
<keyword evidence="2" id="KW-1185">Reference proteome</keyword>
<evidence type="ECO:0000313" key="1">
    <source>
        <dbReference type="EMBL" id="SFB73836.1"/>
    </source>
</evidence>
<name>A0A1I1DHD8_9BURK</name>
<evidence type="ECO:0008006" key="3">
    <source>
        <dbReference type="Google" id="ProtNLM"/>
    </source>
</evidence>